<dbReference type="InterPro" id="IPR013321">
    <property type="entry name" value="Arc_rbn_hlx_hlx"/>
</dbReference>
<keyword evidence="4" id="KW-1185">Reference proteome</keyword>
<dbReference type="InterPro" id="IPR010985">
    <property type="entry name" value="Ribbon_hlx_hlx"/>
</dbReference>
<dbReference type="Proteomes" id="UP000642819">
    <property type="component" value="Unassembled WGS sequence"/>
</dbReference>
<reference evidence="4" key="1">
    <citation type="journal article" date="2019" name="Int. J. Syst. Evol. Microbiol.">
        <title>The Global Catalogue of Microorganisms (GCM) 10K type strain sequencing project: providing services to taxonomists for standard genome sequencing and annotation.</title>
        <authorList>
            <consortium name="The Broad Institute Genomics Platform"/>
            <consortium name="The Broad Institute Genome Sequencing Center for Infectious Disease"/>
            <person name="Wu L."/>
            <person name="Ma J."/>
        </authorList>
    </citation>
    <scope>NUCLEOTIDE SEQUENCE [LARGE SCALE GENOMIC DNA]</scope>
    <source>
        <strain evidence="4">KCTC 19466</strain>
    </source>
</reference>
<protein>
    <recommendedName>
        <fullName evidence="2">Antitoxin FitA-like ribbon-helix-helix domain-containing protein</fullName>
    </recommendedName>
</protein>
<accession>A0ABQ3GIH6</accession>
<dbReference type="InterPro" id="IPR053853">
    <property type="entry name" value="FitA-like_RHH"/>
</dbReference>
<feature type="region of interest" description="Disordered" evidence="1">
    <location>
        <begin position="106"/>
        <end position="129"/>
    </location>
</feature>
<evidence type="ECO:0000313" key="3">
    <source>
        <dbReference type="EMBL" id="GHD05718.1"/>
    </source>
</evidence>
<feature type="compositionally biased region" description="Basic and acidic residues" evidence="1">
    <location>
        <begin position="113"/>
        <end position="129"/>
    </location>
</feature>
<feature type="domain" description="Antitoxin FitA-like ribbon-helix-helix" evidence="2">
    <location>
        <begin position="48"/>
        <end position="84"/>
    </location>
</feature>
<dbReference type="Pfam" id="PF22513">
    <property type="entry name" value="FitA-like_RHH"/>
    <property type="match status" value="1"/>
</dbReference>
<comment type="caution">
    <text evidence="3">The sequence shown here is derived from an EMBL/GenBank/DDBJ whole genome shotgun (WGS) entry which is preliminary data.</text>
</comment>
<gene>
    <name evidence="3" type="ORF">GCM10008096_15030</name>
</gene>
<sequence length="129" mass="14395">MGDGGHHPESGAERTPPRRFLTTARRLDSFGHRLYNDIADINRRSLMASIVIRNLEPSTKEALRRRAAANGRSMEAEARVILSREMNAPPAAFGLGTAMRQRFLELGDPGVEVPERREDAARSTDFSQH</sequence>
<dbReference type="EMBL" id="BMXK01000005">
    <property type="protein sequence ID" value="GHD05718.1"/>
    <property type="molecule type" value="Genomic_DNA"/>
</dbReference>
<proteinExistence type="predicted"/>
<dbReference type="SUPFAM" id="SSF47598">
    <property type="entry name" value="Ribbon-helix-helix"/>
    <property type="match status" value="1"/>
</dbReference>
<organism evidence="3 4">
    <name type="scientific">Zhihengliuella salsuginis</name>
    <dbReference type="NCBI Taxonomy" id="578222"/>
    <lineage>
        <taxon>Bacteria</taxon>
        <taxon>Bacillati</taxon>
        <taxon>Actinomycetota</taxon>
        <taxon>Actinomycetes</taxon>
        <taxon>Micrococcales</taxon>
        <taxon>Micrococcaceae</taxon>
        <taxon>Zhihengliuella</taxon>
    </lineage>
</organism>
<evidence type="ECO:0000256" key="1">
    <source>
        <dbReference type="SAM" id="MobiDB-lite"/>
    </source>
</evidence>
<evidence type="ECO:0000313" key="4">
    <source>
        <dbReference type="Proteomes" id="UP000642819"/>
    </source>
</evidence>
<name>A0ABQ3GIH6_9MICC</name>
<evidence type="ECO:0000259" key="2">
    <source>
        <dbReference type="Pfam" id="PF22513"/>
    </source>
</evidence>
<dbReference type="Gene3D" id="1.10.1220.10">
    <property type="entry name" value="Met repressor-like"/>
    <property type="match status" value="1"/>
</dbReference>